<dbReference type="GO" id="GO:0016491">
    <property type="term" value="F:oxidoreductase activity"/>
    <property type="evidence" value="ECO:0007669"/>
    <property type="project" value="UniProtKB-KW"/>
</dbReference>
<dbReference type="Proteomes" id="UP000006633">
    <property type="component" value="Chromosome"/>
</dbReference>
<dbReference type="RefSeq" id="WP_013167779.1">
    <property type="nucleotide sequence ID" value="NC_014217.1"/>
</dbReference>
<dbReference type="InterPro" id="IPR002347">
    <property type="entry name" value="SDR_fam"/>
</dbReference>
<dbReference type="eggNOG" id="COG4221">
    <property type="taxonomic scope" value="Bacteria"/>
</dbReference>
<dbReference type="PANTHER" id="PTHR43669:SF3">
    <property type="entry name" value="ALCOHOL DEHYDROGENASE, PUTATIVE (AFU_ORTHOLOGUE AFUA_3G03445)-RELATED"/>
    <property type="match status" value="1"/>
</dbReference>
<proteinExistence type="inferred from homology"/>
<evidence type="ECO:0000313" key="4">
    <source>
        <dbReference type="EMBL" id="ADH90276.1"/>
    </source>
</evidence>
<dbReference type="STRING" id="639283.Snov_3000"/>
<evidence type="ECO:0000256" key="1">
    <source>
        <dbReference type="ARBA" id="ARBA00006484"/>
    </source>
</evidence>
<dbReference type="OrthoDB" id="9810734at2"/>
<dbReference type="Gene3D" id="3.40.50.720">
    <property type="entry name" value="NAD(P)-binding Rossmann-like Domain"/>
    <property type="match status" value="1"/>
</dbReference>
<dbReference type="SUPFAM" id="SSF51735">
    <property type="entry name" value="NAD(P)-binding Rossmann-fold domains"/>
    <property type="match status" value="1"/>
</dbReference>
<dbReference type="PANTHER" id="PTHR43669">
    <property type="entry name" value="5-KETO-D-GLUCONATE 5-REDUCTASE"/>
    <property type="match status" value="1"/>
</dbReference>
<dbReference type="KEGG" id="sno:Snov_3000"/>
<accession>D7A745</accession>
<dbReference type="InterPro" id="IPR036291">
    <property type="entry name" value="NAD(P)-bd_dom_sf"/>
</dbReference>
<evidence type="ECO:0000256" key="3">
    <source>
        <dbReference type="RuleBase" id="RU000363"/>
    </source>
</evidence>
<dbReference type="PRINTS" id="PR00081">
    <property type="entry name" value="GDHRDH"/>
</dbReference>
<gene>
    <name evidence="4" type="ordered locus">Snov_3000</name>
</gene>
<keyword evidence="5" id="KW-1185">Reference proteome</keyword>
<keyword evidence="2" id="KW-0560">Oxidoreductase</keyword>
<dbReference type="EMBL" id="CP002026">
    <property type="protein sequence ID" value="ADH90276.1"/>
    <property type="molecule type" value="Genomic_DNA"/>
</dbReference>
<dbReference type="HOGENOM" id="CLU_010194_2_10_5"/>
<dbReference type="AlphaFoldDB" id="D7A745"/>
<dbReference type="CDD" id="cd05233">
    <property type="entry name" value="SDR_c"/>
    <property type="match status" value="1"/>
</dbReference>
<comment type="similarity">
    <text evidence="1 3">Belongs to the short-chain dehydrogenases/reductases (SDR) family.</text>
</comment>
<reference evidence="4 5" key="1">
    <citation type="journal article" date="2012" name="Stand. Genomic Sci.">
        <title>Complete genome sequence of the facultatively chemolithoautotrophic and methylotrophic alpha Proteobacterium Starkeya novella type strain (ATCC 8093(T)).</title>
        <authorList>
            <person name="Kappler U."/>
            <person name="Davenport K."/>
            <person name="Beatson S."/>
            <person name="Lucas S."/>
            <person name="Lapidus A."/>
            <person name="Copeland A."/>
            <person name="Berry K.W."/>
            <person name="Glavina Del Rio T."/>
            <person name="Hammon N."/>
            <person name="Dalin E."/>
            <person name="Tice H."/>
            <person name="Pitluck S."/>
            <person name="Richardson P."/>
            <person name="Bruce D."/>
            <person name="Goodwin L.A."/>
            <person name="Han C."/>
            <person name="Tapia R."/>
            <person name="Detter J.C."/>
            <person name="Chang Y.J."/>
            <person name="Jeffries C.D."/>
            <person name="Land M."/>
            <person name="Hauser L."/>
            <person name="Kyrpides N.C."/>
            <person name="Goker M."/>
            <person name="Ivanova N."/>
            <person name="Klenk H.P."/>
            <person name="Woyke T."/>
        </authorList>
    </citation>
    <scope>NUCLEOTIDE SEQUENCE [LARGE SCALE GENOMIC DNA]</scope>
    <source>
        <strain evidence="5">ATCC 8093 / DSM 506 / JCM 20403 / CCM 1077 / IAM 12100 / NBRC 12443 / NCIMB 10456</strain>
    </source>
</reference>
<organism evidence="4 5">
    <name type="scientific">Ancylobacter novellus (strain ATCC 8093 / DSM 506 / JCM 20403 / CCM 1077 / IAM 12100 / NBRC 12443 / NCIMB 10456)</name>
    <name type="common">Starkeya novella</name>
    <dbReference type="NCBI Taxonomy" id="639283"/>
    <lineage>
        <taxon>Bacteria</taxon>
        <taxon>Pseudomonadati</taxon>
        <taxon>Pseudomonadota</taxon>
        <taxon>Alphaproteobacteria</taxon>
        <taxon>Hyphomicrobiales</taxon>
        <taxon>Xanthobacteraceae</taxon>
        <taxon>Ancylobacter</taxon>
    </lineage>
</organism>
<dbReference type="Pfam" id="PF00106">
    <property type="entry name" value="adh_short"/>
    <property type="match status" value="1"/>
</dbReference>
<dbReference type="PRINTS" id="PR00080">
    <property type="entry name" value="SDRFAMILY"/>
</dbReference>
<protein>
    <submittedName>
        <fullName evidence="4">Short-chain dehydrogenase/reductase SDR</fullName>
    </submittedName>
</protein>
<sequence length="239" mass="25375">MGKPLVVITGATHGIGRALAARFAADGHPLLLIARHAEPLGEELSGDTIRQATVDVTDAAAMHAAIRGAEAAFGPTECLINNAGFIHIGTLEERDPADIGYEVDVLFKGVLNGIHAVLGGMKARRSGTIINITSIGDRTPGPEGEPYHAAKAAVRSLSASLQKGRAADNVRVINVAPGLVRTNIHATMGISFEEYCRRLGNPEFISAEELAEIVFFCWSQPQRICVRDIVVMPTTSDFG</sequence>
<evidence type="ECO:0000256" key="2">
    <source>
        <dbReference type="ARBA" id="ARBA00023002"/>
    </source>
</evidence>
<evidence type="ECO:0000313" key="5">
    <source>
        <dbReference type="Proteomes" id="UP000006633"/>
    </source>
</evidence>
<name>D7A745_ANCN5</name>